<dbReference type="EMBL" id="FLRD01000014">
    <property type="protein sequence ID" value="SBT31288.1"/>
    <property type="molecule type" value="Genomic_DNA"/>
</dbReference>
<evidence type="ECO:0000313" key="1">
    <source>
        <dbReference type="EMBL" id="SBT31288.1"/>
    </source>
</evidence>
<reference evidence="3 4" key="2">
    <citation type="submission" date="2016-05" db="EMBL/GenBank/DDBJ databases">
        <authorList>
            <person name="Naeem Raeece"/>
        </authorList>
    </citation>
    <scope>NUCLEOTIDE SEQUENCE [LARGE SCALE GENOMIC DNA]</scope>
</reference>
<protein>
    <submittedName>
        <fullName evidence="1">Uncharacterized protein</fullName>
    </submittedName>
</protein>
<evidence type="ECO:0000313" key="3">
    <source>
        <dbReference type="Proteomes" id="UP000078550"/>
    </source>
</evidence>
<sequence>MYEQVCIIRALLHTYFFNLPHFATFCASRMGRKHLQRISVVSMKLRWVGEKGWLHLAIWPISVQCPFGWFSPKTALACKDGGNRRTLLTRTSRKPPLYPVAM</sequence>
<dbReference type="EMBL" id="FLRE01000025">
    <property type="protein sequence ID" value="SBT31889.1"/>
    <property type="molecule type" value="Genomic_DNA"/>
</dbReference>
<proteinExistence type="predicted"/>
<dbReference type="Proteomes" id="UP000078555">
    <property type="component" value="Unassembled WGS sequence"/>
</dbReference>
<dbReference type="AlphaFoldDB" id="A0A1A8YIB2"/>
<evidence type="ECO:0000313" key="4">
    <source>
        <dbReference type="Proteomes" id="UP000078555"/>
    </source>
</evidence>
<name>A0A1A8YIB2_PLAOA</name>
<gene>
    <name evidence="1" type="ORF">POVWA1_006400</name>
    <name evidence="2" type="ORF">POVWA2_006630</name>
</gene>
<reference evidence="1" key="1">
    <citation type="submission" date="2016-05" db="EMBL/GenBank/DDBJ databases">
        <authorList>
            <person name="Lavstsen T."/>
            <person name="Jespersen J.S."/>
        </authorList>
    </citation>
    <scope>NUCLEOTIDE SEQUENCE [LARGE SCALE GENOMIC DNA]</scope>
</reference>
<accession>A0A1A8YIB2</accession>
<organism evidence="1 4">
    <name type="scientific">Plasmodium ovale wallikeri</name>
    <dbReference type="NCBI Taxonomy" id="864142"/>
    <lineage>
        <taxon>Eukaryota</taxon>
        <taxon>Sar</taxon>
        <taxon>Alveolata</taxon>
        <taxon>Apicomplexa</taxon>
        <taxon>Aconoidasida</taxon>
        <taxon>Haemosporida</taxon>
        <taxon>Plasmodiidae</taxon>
        <taxon>Plasmodium</taxon>
        <taxon>Plasmodium (Plasmodium)</taxon>
    </lineage>
</organism>
<dbReference type="Proteomes" id="UP000078550">
    <property type="component" value="Unassembled WGS sequence"/>
</dbReference>
<evidence type="ECO:0000313" key="2">
    <source>
        <dbReference type="EMBL" id="SBT31889.1"/>
    </source>
</evidence>
<keyword evidence="4" id="KW-1185">Reference proteome</keyword>